<dbReference type="SUPFAM" id="SSF88688">
    <property type="entry name" value="Families 57/38 glycoside transferase middle domain"/>
    <property type="match status" value="1"/>
</dbReference>
<dbReference type="SUPFAM" id="SSF88713">
    <property type="entry name" value="Glycoside hydrolase/deacetylase"/>
    <property type="match status" value="1"/>
</dbReference>
<dbReference type="Gene3D" id="1.20.1270.50">
    <property type="entry name" value="Glycoside hydrolase family 38, central domain"/>
    <property type="match status" value="1"/>
</dbReference>
<dbReference type="Pfam" id="PF09261">
    <property type="entry name" value="Alpha-mann_mid"/>
    <property type="match status" value="1"/>
</dbReference>
<dbReference type="InterPro" id="IPR037094">
    <property type="entry name" value="Glyco_hydro_38_cen_sf"/>
</dbReference>
<feature type="region of interest" description="Disordered" evidence="5">
    <location>
        <begin position="35"/>
        <end position="54"/>
    </location>
</feature>
<dbReference type="InterPro" id="IPR000602">
    <property type="entry name" value="Glyco_hydro_38_N"/>
</dbReference>
<evidence type="ECO:0000313" key="7">
    <source>
        <dbReference type="EMBL" id="HIR87918.1"/>
    </source>
</evidence>
<dbReference type="InterPro" id="IPR011330">
    <property type="entry name" value="Glyco_hydro/deAcase_b/a-brl"/>
</dbReference>
<dbReference type="PANTHER" id="PTHR46017">
    <property type="entry name" value="ALPHA-MANNOSIDASE 2C1"/>
    <property type="match status" value="1"/>
</dbReference>
<keyword evidence="3" id="KW-0378">Hydrolase</keyword>
<name>A0A9D1EDI3_9FIRM</name>
<dbReference type="Pfam" id="PF07748">
    <property type="entry name" value="Glyco_hydro_38C"/>
    <property type="match status" value="1"/>
</dbReference>
<dbReference type="Gene3D" id="3.20.110.10">
    <property type="entry name" value="Glycoside hydrolase 38, N terminal domain"/>
    <property type="match status" value="1"/>
</dbReference>
<keyword evidence="4" id="KW-0326">Glycosidase</keyword>
<dbReference type="GO" id="GO:0046872">
    <property type="term" value="F:metal ion binding"/>
    <property type="evidence" value="ECO:0007669"/>
    <property type="project" value="UniProtKB-KW"/>
</dbReference>
<reference evidence="7" key="2">
    <citation type="journal article" date="2021" name="PeerJ">
        <title>Extensive microbial diversity within the chicken gut microbiome revealed by metagenomics and culture.</title>
        <authorList>
            <person name="Gilroy R."/>
            <person name="Ravi A."/>
            <person name="Getino M."/>
            <person name="Pursley I."/>
            <person name="Horton D.L."/>
            <person name="Alikhan N.F."/>
            <person name="Baker D."/>
            <person name="Gharbi K."/>
            <person name="Hall N."/>
            <person name="Watson M."/>
            <person name="Adriaenssens E.M."/>
            <person name="Foster-Nyarko E."/>
            <person name="Jarju S."/>
            <person name="Secka A."/>
            <person name="Antonio M."/>
            <person name="Oren A."/>
            <person name="Chaudhuri R.R."/>
            <person name="La Ragione R."/>
            <person name="Hildebrand F."/>
            <person name="Pallen M.J."/>
        </authorList>
    </citation>
    <scope>NUCLEOTIDE SEQUENCE</scope>
    <source>
        <strain evidence="7">ChiW13-3771</strain>
    </source>
</reference>
<dbReference type="CDD" id="cd10789">
    <property type="entry name" value="GH38N_AMII_ER_cytosolic"/>
    <property type="match status" value="1"/>
</dbReference>
<dbReference type="Pfam" id="PF17677">
    <property type="entry name" value="Glyco_hydro38C2"/>
    <property type="match status" value="1"/>
</dbReference>
<dbReference type="Pfam" id="PF01074">
    <property type="entry name" value="Glyco_hydro_38N"/>
    <property type="match status" value="1"/>
</dbReference>
<dbReference type="GO" id="GO:0004559">
    <property type="term" value="F:alpha-mannosidase activity"/>
    <property type="evidence" value="ECO:0007669"/>
    <property type="project" value="InterPro"/>
</dbReference>
<dbReference type="GO" id="GO:0009313">
    <property type="term" value="P:oligosaccharide catabolic process"/>
    <property type="evidence" value="ECO:0007669"/>
    <property type="project" value="TreeGrafter"/>
</dbReference>
<dbReference type="FunFam" id="3.20.110.10:FF:000002">
    <property type="entry name" value="alpha-mannosidase 2C1 isoform X1"/>
    <property type="match status" value="1"/>
</dbReference>
<dbReference type="FunFam" id="2.70.98.30:FF:000010">
    <property type="entry name" value="Cytosolic alpha-mannosidase"/>
    <property type="match status" value="1"/>
</dbReference>
<dbReference type="InterPro" id="IPR011013">
    <property type="entry name" value="Gal_mutarotase_sf_dom"/>
</dbReference>
<dbReference type="PANTHER" id="PTHR46017:SF1">
    <property type="entry name" value="ALPHA-MANNOSIDASE 2C1"/>
    <property type="match status" value="1"/>
</dbReference>
<dbReference type="SUPFAM" id="SSF74650">
    <property type="entry name" value="Galactose mutarotase-like"/>
    <property type="match status" value="1"/>
</dbReference>
<keyword evidence="2" id="KW-0479">Metal-binding</keyword>
<dbReference type="Proteomes" id="UP000824201">
    <property type="component" value="Unassembled WGS sequence"/>
</dbReference>
<evidence type="ECO:0000256" key="4">
    <source>
        <dbReference type="ARBA" id="ARBA00023295"/>
    </source>
</evidence>
<dbReference type="EMBL" id="DVHN01000035">
    <property type="protein sequence ID" value="HIR87918.1"/>
    <property type="molecule type" value="Genomic_DNA"/>
</dbReference>
<comment type="similarity">
    <text evidence="1">Belongs to the glycosyl hydrolase 38 family.</text>
</comment>
<evidence type="ECO:0000259" key="6">
    <source>
        <dbReference type="SMART" id="SM00872"/>
    </source>
</evidence>
<evidence type="ECO:0000256" key="2">
    <source>
        <dbReference type="ARBA" id="ARBA00022723"/>
    </source>
</evidence>
<dbReference type="InterPro" id="IPR027291">
    <property type="entry name" value="Glyco_hydro_38_N_sf"/>
</dbReference>
<organism evidence="7 8">
    <name type="scientific">Candidatus Fimimorpha faecalis</name>
    <dbReference type="NCBI Taxonomy" id="2840824"/>
    <lineage>
        <taxon>Bacteria</taxon>
        <taxon>Bacillati</taxon>
        <taxon>Bacillota</taxon>
        <taxon>Clostridia</taxon>
        <taxon>Eubacteriales</taxon>
        <taxon>Candidatus Fimimorpha</taxon>
    </lineage>
</organism>
<evidence type="ECO:0000256" key="3">
    <source>
        <dbReference type="ARBA" id="ARBA00022801"/>
    </source>
</evidence>
<accession>A0A9D1EDI3</accession>
<evidence type="ECO:0000256" key="5">
    <source>
        <dbReference type="SAM" id="MobiDB-lite"/>
    </source>
</evidence>
<reference evidence="7" key="1">
    <citation type="submission" date="2020-10" db="EMBL/GenBank/DDBJ databases">
        <authorList>
            <person name="Gilroy R."/>
        </authorList>
    </citation>
    <scope>NUCLEOTIDE SEQUENCE</scope>
    <source>
        <strain evidence="7">ChiW13-3771</strain>
    </source>
</reference>
<evidence type="ECO:0000313" key="8">
    <source>
        <dbReference type="Proteomes" id="UP000824201"/>
    </source>
</evidence>
<dbReference type="Gene3D" id="2.60.40.2220">
    <property type="match status" value="1"/>
</dbReference>
<protein>
    <submittedName>
        <fullName evidence="7">Alpha-mannosidase</fullName>
    </submittedName>
</protein>
<dbReference type="InterPro" id="IPR041147">
    <property type="entry name" value="GH38_C"/>
</dbReference>
<dbReference type="Gene3D" id="2.70.98.30">
    <property type="entry name" value="Golgi alpha-mannosidase II, domain 4"/>
    <property type="match status" value="1"/>
</dbReference>
<dbReference type="AlphaFoldDB" id="A0A9D1EDI3"/>
<dbReference type="InterPro" id="IPR015341">
    <property type="entry name" value="Glyco_hydro_38_cen"/>
</dbReference>
<dbReference type="GO" id="GO:0030246">
    <property type="term" value="F:carbohydrate binding"/>
    <property type="evidence" value="ECO:0007669"/>
    <property type="project" value="InterPro"/>
</dbReference>
<feature type="domain" description="Glycoside hydrolase family 38 central" evidence="6">
    <location>
        <begin position="527"/>
        <end position="607"/>
    </location>
</feature>
<evidence type="ECO:0000256" key="1">
    <source>
        <dbReference type="ARBA" id="ARBA00009792"/>
    </source>
</evidence>
<dbReference type="SMART" id="SM00872">
    <property type="entry name" value="Alpha-mann_mid"/>
    <property type="match status" value="1"/>
</dbReference>
<proteinExistence type="inferred from homology"/>
<dbReference type="InterPro" id="IPR011682">
    <property type="entry name" value="Glyco_hydro_38_C"/>
</dbReference>
<dbReference type="FunFam" id="1.20.1270.50:FF:000004">
    <property type="entry name" value="alpha-mannosidase 2C1 isoform X1"/>
    <property type="match status" value="1"/>
</dbReference>
<gene>
    <name evidence="7" type="ORF">IAC96_03105</name>
</gene>
<comment type="caution">
    <text evidence="7">The sequence shown here is derived from an EMBL/GenBank/DDBJ whole genome shotgun (WGS) entry which is preliminary data.</text>
</comment>
<dbReference type="InterPro" id="IPR028995">
    <property type="entry name" value="Glyco_hydro_57/38_cen_sf"/>
</dbReference>
<sequence>MFLTERKLERRVQELKKFRYRELRHIGTFVAKEDTEKKTNPEVPTDFEGWTPMKAGTLEKEGGDRWKGRDLYLWLHTEFTIPEEFSGKRVVGIFDFGKTGAGNNSGFEALLYIDGKPYQGVDINHQEVFFPEEMVGKTVNATFRLWSGLEGGGIPKPQEHQLKRADLAYLDEATDDLYYMGSLIHETVLNLEEGNPFRYDLLSAMNHAFNLIDWHCAGDEDFYQSVALADKTLNDAVDRMNKTSEVHVSCVGHTHIDMAWLWRLKHTREKASRSFSTVLRMMEQYPEYIFLQTQPQIYEYIKQDFPEIFEKIKERVAEGRWEADGAMWVEADCNLTSGESLTRQILLGCKFIKDEFGKDCEYLWLPDVFGYSWALPQILKKSGIDMFMTTKISWNQYNRMPHDTFKWIGIDGSEVLTHFITTPEPWSEPGSWFYTYNGLLTAKTVKGIWDAYSEKAINKDLLISYGYGDGGGGVNRDLLENRRRIDKIPGLPTLKTSRAGDYFRKLKETIANTEEYVPSWDGELYLEYHRGTYTSHAYNKKMNRKMELLYREAEWLTAMNAIQSGDLAIAKQDELTEGWKIILTNQFHDIIPGSSIHDVYEDCVVDYNKTEKIALEVEEDAKKGFIQASENTYSVMNNSGWTRNEIVAIPVTETGSFIASDGTKLKAQKEDTVTYVEVKDVPAMGFETIHFEAEAAEKEAAVFTMSANHIETPFYVIDLNEYGQMTRLYDKENEREVIREGERANVLQIFEDKPLDNEAWDIDIFYQQKMREVTELTKIEVTECGNLRAVLHMEWKFDASVIKQDMIFYANDRRIDFETWVDYYEVKQLLKVAFPVDIRATYATYDVQYGNVKRPNHWNTSWDQARFETVAHKWVDLSEHNYGVSLLNNCKYGHDIKGNVIRLTLIKTATNPDYLQDLGVHEFTYSLLPHNGDFVVGDTVKEAYALNQPLTVMDGKATLQGSFIELDNPYVELDAVKRSEDKEYLVVRFHEYTGSKRKVGVKLNFEYKGWMESDLRERPIEEMHTEKEIQLEVKPFEIKTILVKLA</sequence>
<dbReference type="GO" id="GO:0006013">
    <property type="term" value="P:mannose metabolic process"/>
    <property type="evidence" value="ECO:0007669"/>
    <property type="project" value="InterPro"/>
</dbReference>